<organism evidence="2 3">
    <name type="scientific">Chromobacterium sphagni</name>
    <dbReference type="NCBI Taxonomy" id="1903179"/>
    <lineage>
        <taxon>Bacteria</taxon>
        <taxon>Pseudomonadati</taxon>
        <taxon>Pseudomonadota</taxon>
        <taxon>Betaproteobacteria</taxon>
        <taxon>Neisseriales</taxon>
        <taxon>Chromobacteriaceae</taxon>
        <taxon>Chromobacterium</taxon>
    </lineage>
</organism>
<name>A0ABX3CE79_9NEIS</name>
<sequence>MAVSGGFPINLQPQVAMRPAWAGVRVAGAATAAGNDAPAPLLDSKGLEVGSPESRYGLSMQTLQLLKQYDVRNMSGKDLDALSEVMLAQGDMAGDVAGAISSDIESKGWNTAGDSNALEIFAKRRDDAMASVKAGEITMRLADFPLKTNARVREALEKLAGIHDALQGDGSVQAAASDSMSQALELKRFNDWTRIEQQGAEPGQPPATYDQKTADAVMNTLQRLGVKLPPADDKVGAGDPMAQAWSAYQAWRAQHPDGKLQIDLQAAADKAADPSKPEPTEAPAAAAQPATPASMKRQAQALVQGAQLQAQYGMSLPMLQLLKGFDVANASVDQVKQLGQLLQGNGALSQDDADSLLPLTQRGMVDTIGYYRRDLSWLADAQQHGIVPQYRTAQGMADLANVAGRARNDQQAQAVLDRLAGLHQALQGDDRVQAVADGGLQQASDLAAFNVWAQVERQGARSGDSAQPEFRSRQDVDGIFRTLQRIGVELTPLDGDANVSQKLAQAWKDYQGWSRSHPDAQPALQLAPAARINDFA</sequence>
<feature type="compositionally biased region" description="Basic and acidic residues" evidence="1">
    <location>
        <begin position="270"/>
        <end position="279"/>
    </location>
</feature>
<feature type="region of interest" description="Disordered" evidence="1">
    <location>
        <begin position="267"/>
        <end position="298"/>
    </location>
</feature>
<feature type="compositionally biased region" description="Low complexity" evidence="1">
    <location>
        <begin position="281"/>
        <end position="298"/>
    </location>
</feature>
<dbReference type="EMBL" id="MKCT01000016">
    <property type="protein sequence ID" value="OHX20613.1"/>
    <property type="molecule type" value="Genomic_DNA"/>
</dbReference>
<accession>A0ABX3CE79</accession>
<keyword evidence="3" id="KW-1185">Reference proteome</keyword>
<evidence type="ECO:0000313" key="2">
    <source>
        <dbReference type="EMBL" id="OHX20613.1"/>
    </source>
</evidence>
<evidence type="ECO:0000256" key="1">
    <source>
        <dbReference type="SAM" id="MobiDB-lite"/>
    </source>
</evidence>
<proteinExistence type="predicted"/>
<reference evidence="2 3" key="1">
    <citation type="submission" date="2016-09" db="EMBL/GenBank/DDBJ databases">
        <title>Chromobacterium muskegensis sp. nov., an insecticidal bacterium isolated from Sphagnum bogs.</title>
        <authorList>
            <person name="Sparks M.E."/>
            <person name="Blackburn M.B."/>
            <person name="Gundersen-Rindal D.E."/>
            <person name="Mitchell A."/>
            <person name="Farrar R."/>
            <person name="Kuhar D."/>
        </authorList>
    </citation>
    <scope>NUCLEOTIDE SEQUENCE [LARGE SCALE GENOMIC DNA]</scope>
    <source>
        <strain evidence="2 3">14B-1</strain>
    </source>
</reference>
<gene>
    <name evidence="2" type="ORF">BI344_15230</name>
</gene>
<evidence type="ECO:0000313" key="3">
    <source>
        <dbReference type="Proteomes" id="UP000180280"/>
    </source>
</evidence>
<dbReference type="Proteomes" id="UP000180280">
    <property type="component" value="Unassembled WGS sequence"/>
</dbReference>
<protein>
    <submittedName>
        <fullName evidence="2">Uncharacterized protein</fullName>
    </submittedName>
</protein>
<comment type="caution">
    <text evidence="2">The sequence shown here is derived from an EMBL/GenBank/DDBJ whole genome shotgun (WGS) entry which is preliminary data.</text>
</comment>